<dbReference type="VEuPathDB" id="TriTrypDB:Tbg972.9.3090"/>
<proteinExistence type="inferred from homology"/>
<dbReference type="Gene3D" id="1.10.600.10">
    <property type="entry name" value="Farnesyl Diphosphate Synthase"/>
    <property type="match status" value="1"/>
</dbReference>
<keyword evidence="6" id="KW-0414">Isoprene biosynthesis</keyword>
<dbReference type="FunFam" id="1.10.600.10:FF:000002">
    <property type="entry name" value="Octaprenyl diphosphate synthase"/>
    <property type="match status" value="1"/>
</dbReference>
<keyword evidence="4" id="KW-0479">Metal-binding</keyword>
<protein>
    <submittedName>
        <fullName evidence="8">Farnesyl pyrophosphate synthetase, putative</fullName>
        <ecNumber evidence="8">2.5.1.-</ecNumber>
    </submittedName>
</protein>
<evidence type="ECO:0000256" key="4">
    <source>
        <dbReference type="ARBA" id="ARBA00022723"/>
    </source>
</evidence>
<dbReference type="SUPFAM" id="SSF48576">
    <property type="entry name" value="Terpenoid synthases"/>
    <property type="match status" value="1"/>
</dbReference>
<dbReference type="InterPro" id="IPR000092">
    <property type="entry name" value="Polyprenyl_synt"/>
</dbReference>
<dbReference type="PANTHER" id="PTHR12001:SF69">
    <property type="entry name" value="ALL TRANS-POLYPRENYL-DIPHOSPHATE SYNTHASE PDSS1"/>
    <property type="match status" value="1"/>
</dbReference>
<dbReference type="GO" id="GO:0006744">
    <property type="term" value="P:ubiquinone biosynthetic process"/>
    <property type="evidence" value="ECO:0007669"/>
    <property type="project" value="TreeGrafter"/>
</dbReference>
<dbReference type="GO" id="GO:0046872">
    <property type="term" value="F:metal ion binding"/>
    <property type="evidence" value="ECO:0007669"/>
    <property type="project" value="UniProtKB-KW"/>
</dbReference>
<dbReference type="OrthoDB" id="9927103at2759"/>
<organism evidence="8 9">
    <name type="scientific">Trypanosoma brucei gambiense (strain MHOM/CI/86/DAL972)</name>
    <dbReference type="NCBI Taxonomy" id="679716"/>
    <lineage>
        <taxon>Eukaryota</taxon>
        <taxon>Discoba</taxon>
        <taxon>Euglenozoa</taxon>
        <taxon>Kinetoplastea</taxon>
        <taxon>Metakinetoplastina</taxon>
        <taxon>Trypanosomatida</taxon>
        <taxon>Trypanosomatidae</taxon>
        <taxon>Trypanosoma</taxon>
    </lineage>
</organism>
<dbReference type="PROSITE" id="PS00723">
    <property type="entry name" value="POLYPRENYL_SYNTHASE_1"/>
    <property type="match status" value="1"/>
</dbReference>
<dbReference type="GO" id="GO:1990234">
    <property type="term" value="C:transferase complex"/>
    <property type="evidence" value="ECO:0007669"/>
    <property type="project" value="TreeGrafter"/>
</dbReference>
<dbReference type="AlphaFoldDB" id="C9ZXT9"/>
<dbReference type="GeneID" id="23860309"/>
<evidence type="ECO:0000256" key="6">
    <source>
        <dbReference type="ARBA" id="ARBA00023229"/>
    </source>
</evidence>
<sequence length="359" mass="39280">MHRANIILRTAVTAANANAVLTGEGRPFSMVTREVKAMQNHISNLVANKENEVLDYAGKYVLSSGGKLLRPTLVAMMAHALVPPHMSQQFQASDIGSLDDIPSGTIRPFLRLGEVTELIHTAALVHDDVIDDSEMRRGKPALHCVHDVKRAVLAGDFLLARASLWIASLCVPRIVVLMTTALEDLTRGEMMQMEGCFDLERYEEKTYCKTGSLIANSLAATAVLADPSNSAHEVAAGEYGRRLGIAFQIVDDCLDITGDEKNLGKRTMVDMKAGIATLPTLLAARQDSKVDAAVRRRFKEPGDAEICVEAIERHGCVMEALQHADQHCRRGIAALRTLHESPARERLEAAMNLLLTREL</sequence>
<dbReference type="CDD" id="cd00685">
    <property type="entry name" value="Trans_IPPS_HT"/>
    <property type="match status" value="1"/>
</dbReference>
<evidence type="ECO:0000256" key="5">
    <source>
        <dbReference type="ARBA" id="ARBA00022842"/>
    </source>
</evidence>
<evidence type="ECO:0000256" key="1">
    <source>
        <dbReference type="ARBA" id="ARBA00001946"/>
    </source>
</evidence>
<evidence type="ECO:0000256" key="2">
    <source>
        <dbReference type="ARBA" id="ARBA00006706"/>
    </source>
</evidence>
<dbReference type="InterPro" id="IPR033749">
    <property type="entry name" value="Polyprenyl_synt_CS"/>
</dbReference>
<dbReference type="Pfam" id="PF00348">
    <property type="entry name" value="polyprenyl_synt"/>
    <property type="match status" value="1"/>
</dbReference>
<dbReference type="GO" id="GO:0008299">
    <property type="term" value="P:isoprenoid biosynthetic process"/>
    <property type="evidence" value="ECO:0007669"/>
    <property type="project" value="UniProtKB-KW"/>
</dbReference>
<evidence type="ECO:0000256" key="7">
    <source>
        <dbReference type="RuleBase" id="RU004466"/>
    </source>
</evidence>
<comment type="similarity">
    <text evidence="2 7">Belongs to the FPP/GGPP synthase family.</text>
</comment>
<dbReference type="InterPro" id="IPR008949">
    <property type="entry name" value="Isoprenoid_synthase_dom_sf"/>
</dbReference>
<dbReference type="Proteomes" id="UP000002316">
    <property type="component" value="Chromosome 9"/>
</dbReference>
<dbReference type="RefSeq" id="XP_011776504.1">
    <property type="nucleotide sequence ID" value="XM_011778202.1"/>
</dbReference>
<dbReference type="GO" id="GO:0004659">
    <property type="term" value="F:prenyltransferase activity"/>
    <property type="evidence" value="ECO:0007669"/>
    <property type="project" value="InterPro"/>
</dbReference>
<gene>
    <name evidence="8" type="ORF">TbgDal_IX3090</name>
</gene>
<comment type="cofactor">
    <cofactor evidence="1">
        <name>Mg(2+)</name>
        <dbReference type="ChEBI" id="CHEBI:18420"/>
    </cofactor>
</comment>
<accession>C9ZXT9</accession>
<dbReference type="EMBL" id="FN554972">
    <property type="protein sequence ID" value="CBH14234.1"/>
    <property type="molecule type" value="Genomic_DNA"/>
</dbReference>
<dbReference type="PANTHER" id="PTHR12001">
    <property type="entry name" value="GERANYLGERANYL PYROPHOSPHATE SYNTHASE"/>
    <property type="match status" value="1"/>
</dbReference>
<dbReference type="EC" id="2.5.1.-" evidence="8"/>
<evidence type="ECO:0000313" key="8">
    <source>
        <dbReference type="EMBL" id="CBH14234.1"/>
    </source>
</evidence>
<dbReference type="KEGG" id="tbg:TbgDal_IX3090"/>
<reference evidence="9" key="1">
    <citation type="journal article" date="2010" name="PLoS Negl. Trop. Dis.">
        <title>The genome sequence of Trypanosoma brucei gambiense, causative agent of chronic human african trypanosomiasis.</title>
        <authorList>
            <person name="Jackson A.P."/>
            <person name="Sanders M."/>
            <person name="Berry A."/>
            <person name="McQuillan J."/>
            <person name="Aslett M.A."/>
            <person name="Quail M.A."/>
            <person name="Chukualim B."/>
            <person name="Capewell P."/>
            <person name="MacLeod A."/>
            <person name="Melville S.E."/>
            <person name="Gibson W."/>
            <person name="Barry J.D."/>
            <person name="Berriman M."/>
            <person name="Hertz-Fowler C."/>
        </authorList>
    </citation>
    <scope>NUCLEOTIDE SEQUENCE [LARGE SCALE GENOMIC DNA]</scope>
    <source>
        <strain evidence="9">MHOM/CI/86/DAL972</strain>
    </source>
</reference>
<name>C9ZXT9_TRYB9</name>
<keyword evidence="5" id="KW-0460">Magnesium</keyword>
<keyword evidence="3 7" id="KW-0808">Transferase</keyword>
<dbReference type="SFLD" id="SFLDS00005">
    <property type="entry name" value="Isoprenoid_Synthase_Type_I"/>
    <property type="match status" value="1"/>
</dbReference>
<evidence type="ECO:0000313" key="9">
    <source>
        <dbReference type="Proteomes" id="UP000002316"/>
    </source>
</evidence>
<evidence type="ECO:0000256" key="3">
    <source>
        <dbReference type="ARBA" id="ARBA00022679"/>
    </source>
</evidence>